<name>A0A4Y6PRJ6_PERCE</name>
<dbReference type="PANTHER" id="PTHR37464">
    <property type="entry name" value="BLL2463 PROTEIN"/>
    <property type="match status" value="1"/>
</dbReference>
<dbReference type="InterPro" id="IPR029062">
    <property type="entry name" value="Class_I_gatase-like"/>
</dbReference>
<dbReference type="InterPro" id="IPR013783">
    <property type="entry name" value="Ig-like_fold"/>
</dbReference>
<keyword evidence="5" id="KW-1185">Reference proteome</keyword>
<evidence type="ECO:0000313" key="4">
    <source>
        <dbReference type="EMBL" id="QDG50860.1"/>
    </source>
</evidence>
<dbReference type="SUPFAM" id="SSF53300">
    <property type="entry name" value="vWA-like"/>
    <property type="match status" value="1"/>
</dbReference>
<dbReference type="CDD" id="cd00198">
    <property type="entry name" value="vWFA"/>
    <property type="match status" value="1"/>
</dbReference>
<evidence type="ECO:0000256" key="1">
    <source>
        <dbReference type="SAM" id="Phobius"/>
    </source>
</evidence>
<dbReference type="Gene3D" id="3.40.50.410">
    <property type="entry name" value="von Willebrand factor, type A domain"/>
    <property type="match status" value="1"/>
</dbReference>
<dbReference type="Gene3D" id="3.40.50.880">
    <property type="match status" value="1"/>
</dbReference>
<feature type="domain" description="VWFA" evidence="3">
    <location>
        <begin position="94"/>
        <end position="195"/>
    </location>
</feature>
<dbReference type="InterPro" id="IPR011933">
    <property type="entry name" value="Double_TM_dom"/>
</dbReference>
<keyword evidence="1" id="KW-0812">Transmembrane</keyword>
<accession>A0A4Y6PRJ6</accession>
<dbReference type="InterPro" id="IPR024163">
    <property type="entry name" value="Aerotolerance_reg_N"/>
</dbReference>
<dbReference type="InterPro" id="IPR002035">
    <property type="entry name" value="VWF_A"/>
</dbReference>
<dbReference type="Pfam" id="PF13519">
    <property type="entry name" value="VWA_2"/>
    <property type="match status" value="1"/>
</dbReference>
<dbReference type="SUPFAM" id="SSF52317">
    <property type="entry name" value="Class I glutamine amidotransferase-like"/>
    <property type="match status" value="1"/>
</dbReference>
<dbReference type="OrthoDB" id="9769144at2"/>
<organism evidence="4 5">
    <name type="scientific">Persicimonas caeni</name>
    <dbReference type="NCBI Taxonomy" id="2292766"/>
    <lineage>
        <taxon>Bacteria</taxon>
        <taxon>Deltaproteobacteria</taxon>
        <taxon>Bradymonadales</taxon>
        <taxon>Bradymonadaceae</taxon>
        <taxon>Persicimonas</taxon>
    </lineage>
</organism>
<feature type="transmembrane region" description="Helical" evidence="1">
    <location>
        <begin position="56"/>
        <end position="79"/>
    </location>
</feature>
<dbReference type="Pfam" id="PF07584">
    <property type="entry name" value="BatA"/>
    <property type="match status" value="1"/>
</dbReference>
<sequence length="726" mass="79746">MSFLQPLFLAGLLAAAIPIAIHLINRRKATRQEFPALRLLMESNKKEARSVKVRQWLLLGLRVLVIAALALALAKPYFLSDEGVTASERLPTAVVFVVDDSASMQHAGWWENTVEQFDEQLGKLRPWDEATLITASTIDGPVTRFTSDHGEIREAFSDLQATDASADLSQAVVAAGDLLSSSQLPSKRIVVISDFARGGFPDSPTPEAKIPYDVRQVSVRDDAESVPENLGITAVDYEQEHSGQGGSWKITATVRNFGPEDQKGVELRLNVDGEDIGGGLVDVPARKTSTHTFRHRFEGAGVREAYVELVNDDPLEIDNRYYFAVDLKERIRVLLVNGEPSSVAYSDELYFAVRALNPGTTSQSAIIPEMTTPEGLAGRDLNDFDVVVLANVATVSQPNAGKLEQFVDGGGGLLVTMGDQIDATSWNQTMEGLLPKPLRGLKRLAERDDPDAPVKITRLGTGNRDHPIFRIFDLPGGSSLQSVKVYSYMLLEPTQQTETREILAYKDNAPALIERKVGDGRVVMLTTTVDREWTDLPVRTAFLPLMRRSVQYLARRATSAGKDRPVVGERLTLDVSGLVDERAIIHGPEDSRLVLEPTDGTVGFAPEHVGFYEVWADSDEAQGDADNPRNRLDALSFAANVDSDESKLDPLGQNALDPWTKPDEGKGGEAAQAAIPTNERRVNVWPPILFAITMMLLLETLLGARRSVLAKVWRRITFQKDPKVEV</sequence>
<dbReference type="CDD" id="cd03143">
    <property type="entry name" value="A4_beta-galactosidase_middle_domain"/>
    <property type="match status" value="1"/>
</dbReference>
<proteinExistence type="predicted"/>
<feature type="domain" description="Aerotolerance regulator N-terminal" evidence="2">
    <location>
        <begin position="1"/>
        <end position="76"/>
    </location>
</feature>
<dbReference type="AlphaFoldDB" id="A0A4Y6PRJ6"/>
<keyword evidence="1" id="KW-1133">Transmembrane helix</keyword>
<accession>A0A5B8Y356</accession>
<dbReference type="Gene3D" id="2.60.40.10">
    <property type="entry name" value="Immunoglobulins"/>
    <property type="match status" value="1"/>
</dbReference>
<dbReference type="NCBIfam" id="TIGR02226">
    <property type="entry name" value="two_anch"/>
    <property type="match status" value="1"/>
</dbReference>
<dbReference type="EMBL" id="CP041186">
    <property type="protein sequence ID" value="QDG50860.1"/>
    <property type="molecule type" value="Genomic_DNA"/>
</dbReference>
<dbReference type="InterPro" id="IPR036465">
    <property type="entry name" value="vWFA_dom_sf"/>
</dbReference>
<reference evidence="4 5" key="1">
    <citation type="submission" date="2019-06" db="EMBL/GenBank/DDBJ databases">
        <title>Persicimonas caeni gen. nov., sp. nov., a predatory bacterium isolated from solar saltern.</title>
        <authorList>
            <person name="Wang S."/>
        </authorList>
    </citation>
    <scope>NUCLEOTIDE SEQUENCE [LARGE SCALE GENOMIC DNA]</scope>
    <source>
        <strain evidence="4 5">YN101</strain>
    </source>
</reference>
<keyword evidence="1" id="KW-0472">Membrane</keyword>
<dbReference type="PANTHER" id="PTHR37464:SF1">
    <property type="entry name" value="BLL2463 PROTEIN"/>
    <property type="match status" value="1"/>
</dbReference>
<evidence type="ECO:0000313" key="5">
    <source>
        <dbReference type="Proteomes" id="UP000315995"/>
    </source>
</evidence>
<feature type="transmembrane region" description="Helical" evidence="1">
    <location>
        <begin position="6"/>
        <end position="24"/>
    </location>
</feature>
<evidence type="ECO:0000259" key="3">
    <source>
        <dbReference type="Pfam" id="PF13519"/>
    </source>
</evidence>
<evidence type="ECO:0000259" key="2">
    <source>
        <dbReference type="Pfam" id="PF07584"/>
    </source>
</evidence>
<dbReference type="RefSeq" id="WP_141197352.1">
    <property type="nucleotide sequence ID" value="NZ_CP041186.1"/>
</dbReference>
<dbReference type="Proteomes" id="UP000315995">
    <property type="component" value="Chromosome"/>
</dbReference>
<protein>
    <submittedName>
        <fullName evidence="4">VWA domain-containing protein</fullName>
    </submittedName>
</protein>
<gene>
    <name evidence="4" type="ORF">FIV42_08980</name>
</gene>